<dbReference type="SMART" id="SM01236">
    <property type="entry name" value="Haem_oxygenase_2"/>
    <property type="match status" value="1"/>
</dbReference>
<accession>A0A932EPW8</accession>
<gene>
    <name evidence="2" type="ORF">HYX28_05155</name>
</gene>
<keyword evidence="1" id="KW-0560">Oxidoreductase</keyword>
<evidence type="ECO:0000313" key="2">
    <source>
        <dbReference type="EMBL" id="MBI2678148.1"/>
    </source>
</evidence>
<evidence type="ECO:0000313" key="3">
    <source>
        <dbReference type="Proteomes" id="UP000779809"/>
    </source>
</evidence>
<dbReference type="GO" id="GO:0016491">
    <property type="term" value="F:oxidoreductase activity"/>
    <property type="evidence" value="ECO:0007669"/>
    <property type="project" value="UniProtKB-KW"/>
</dbReference>
<sequence>MEPQAFFAELDRRIAQYDLLCHPFYQAWSAGTLTRTELREYAGQYYNHVAAFPAALGTLHARLEEGELRRAVRENYQDEVGVDSPDGRPHDELWLDFVAGMDTHGTRSPRQPLPEMCDLMELFRDVAHNGSPAEALAAFYAYESQVPRVATEKARGLRAFYGASDATCRYFDLHQTADVHHSAVWREQLGKLVSNDAGAGRALTAAESAAKALWRALDGIERERLAQRAA</sequence>
<dbReference type="PANTHER" id="PTHR40279">
    <property type="entry name" value="PQQC-LIKE PROTEIN"/>
    <property type="match status" value="1"/>
</dbReference>
<name>A0A932EPW8_9BACT</name>
<evidence type="ECO:0000256" key="1">
    <source>
        <dbReference type="ARBA" id="ARBA00023002"/>
    </source>
</evidence>
<dbReference type="SUPFAM" id="SSF48613">
    <property type="entry name" value="Heme oxygenase-like"/>
    <property type="match status" value="1"/>
</dbReference>
<dbReference type="Gene3D" id="1.20.910.10">
    <property type="entry name" value="Heme oxygenase-like"/>
    <property type="match status" value="1"/>
</dbReference>
<organism evidence="2 3">
    <name type="scientific">Candidatus Korobacter versatilis</name>
    <dbReference type="NCBI Taxonomy" id="658062"/>
    <lineage>
        <taxon>Bacteria</taxon>
        <taxon>Pseudomonadati</taxon>
        <taxon>Acidobacteriota</taxon>
        <taxon>Terriglobia</taxon>
        <taxon>Terriglobales</taxon>
        <taxon>Candidatus Korobacteraceae</taxon>
        <taxon>Candidatus Korobacter</taxon>
    </lineage>
</organism>
<dbReference type="InterPro" id="IPR039068">
    <property type="entry name" value="PqqC-like"/>
</dbReference>
<proteinExistence type="predicted"/>
<dbReference type="EMBL" id="JACPNR010000006">
    <property type="protein sequence ID" value="MBI2678148.1"/>
    <property type="molecule type" value="Genomic_DNA"/>
</dbReference>
<dbReference type="PANTHER" id="PTHR40279:SF3">
    <property type="entry name" value="4-AMINOBENZOATE SYNTHASE"/>
    <property type="match status" value="1"/>
</dbReference>
<protein>
    <submittedName>
        <fullName evidence="2">Iron-containing redox enzyme family protein</fullName>
    </submittedName>
</protein>
<comment type="caution">
    <text evidence="2">The sequence shown here is derived from an EMBL/GenBank/DDBJ whole genome shotgun (WGS) entry which is preliminary data.</text>
</comment>
<dbReference type="InterPro" id="IPR016084">
    <property type="entry name" value="Haem_Oase-like_multi-hlx"/>
</dbReference>
<reference evidence="2" key="1">
    <citation type="submission" date="2020-07" db="EMBL/GenBank/DDBJ databases">
        <title>Huge and variable diversity of episymbiotic CPR bacteria and DPANN archaea in groundwater ecosystems.</title>
        <authorList>
            <person name="He C.Y."/>
            <person name="Keren R."/>
            <person name="Whittaker M."/>
            <person name="Farag I.F."/>
            <person name="Doudna J."/>
            <person name="Cate J.H.D."/>
            <person name="Banfield J.F."/>
        </authorList>
    </citation>
    <scope>NUCLEOTIDE SEQUENCE</scope>
    <source>
        <strain evidence="2">NC_groundwater_580_Pr5_B-0.1um_64_19</strain>
    </source>
</reference>
<dbReference type="Pfam" id="PF14518">
    <property type="entry name" value="Haem_oxygenas_2"/>
    <property type="match status" value="1"/>
</dbReference>
<dbReference type="Proteomes" id="UP000779809">
    <property type="component" value="Unassembled WGS sequence"/>
</dbReference>
<dbReference type="AlphaFoldDB" id="A0A932EPW8"/>